<feature type="region of interest" description="Disordered" evidence="1">
    <location>
        <begin position="214"/>
        <end position="300"/>
    </location>
</feature>
<feature type="region of interest" description="Disordered" evidence="1">
    <location>
        <begin position="1"/>
        <end position="70"/>
    </location>
</feature>
<feature type="compositionally biased region" description="Polar residues" evidence="1">
    <location>
        <begin position="123"/>
        <end position="134"/>
    </location>
</feature>
<evidence type="ECO:0000313" key="3">
    <source>
        <dbReference type="Proteomes" id="UP000271162"/>
    </source>
</evidence>
<reference evidence="2 3" key="2">
    <citation type="submission" date="2018-11" db="EMBL/GenBank/DDBJ databases">
        <authorList>
            <consortium name="Pathogen Informatics"/>
        </authorList>
    </citation>
    <scope>NUCLEOTIDE SEQUENCE [LARGE SCALE GENOMIC DNA]</scope>
</reference>
<feature type="region of interest" description="Disordered" evidence="1">
    <location>
        <begin position="404"/>
        <end position="455"/>
    </location>
</feature>
<evidence type="ECO:0000313" key="4">
    <source>
        <dbReference type="WBParaSite" id="NBR_0000234101-mRNA-1"/>
    </source>
</evidence>
<gene>
    <name evidence="2" type="ORF">NBR_LOCUS2342</name>
</gene>
<reference evidence="4" key="1">
    <citation type="submission" date="2017-02" db="UniProtKB">
        <authorList>
            <consortium name="WormBaseParasite"/>
        </authorList>
    </citation>
    <scope>IDENTIFICATION</scope>
</reference>
<evidence type="ECO:0000256" key="1">
    <source>
        <dbReference type="SAM" id="MobiDB-lite"/>
    </source>
</evidence>
<proteinExistence type="predicted"/>
<feature type="compositionally biased region" description="Basic and acidic residues" evidence="1">
    <location>
        <begin position="86"/>
        <end position="102"/>
    </location>
</feature>
<feature type="compositionally biased region" description="Polar residues" evidence="1">
    <location>
        <begin position="43"/>
        <end position="52"/>
    </location>
</feature>
<dbReference type="WBParaSite" id="NBR_0000234101-mRNA-1">
    <property type="protein sequence ID" value="NBR_0000234101-mRNA-1"/>
    <property type="gene ID" value="NBR_0000234101"/>
</dbReference>
<feature type="compositionally biased region" description="Acidic residues" evidence="1">
    <location>
        <begin position="444"/>
        <end position="455"/>
    </location>
</feature>
<organism evidence="4">
    <name type="scientific">Nippostrongylus brasiliensis</name>
    <name type="common">Rat hookworm</name>
    <dbReference type="NCBI Taxonomy" id="27835"/>
    <lineage>
        <taxon>Eukaryota</taxon>
        <taxon>Metazoa</taxon>
        <taxon>Ecdysozoa</taxon>
        <taxon>Nematoda</taxon>
        <taxon>Chromadorea</taxon>
        <taxon>Rhabditida</taxon>
        <taxon>Rhabditina</taxon>
        <taxon>Rhabditomorpha</taxon>
        <taxon>Strongyloidea</taxon>
        <taxon>Heligmosomidae</taxon>
        <taxon>Nippostrongylus</taxon>
    </lineage>
</organism>
<dbReference type="AlphaFoldDB" id="A0A0N4XII9"/>
<evidence type="ECO:0000313" key="2">
    <source>
        <dbReference type="EMBL" id="VDL65931.1"/>
    </source>
</evidence>
<dbReference type="Proteomes" id="UP000271162">
    <property type="component" value="Unassembled WGS sequence"/>
</dbReference>
<protein>
    <submittedName>
        <fullName evidence="2 4">Uncharacterized protein</fullName>
    </submittedName>
</protein>
<keyword evidence="3" id="KW-1185">Reference proteome</keyword>
<sequence length="455" mass="52805">MRGSHVARIEIANNSGDEWHHKKLQSCQPEMKMRKPQHKELPNSEQQQFSASHKTRSIPPPPPCMKNFEVIDGYRPTMNQISIRQQKGDKSSQDGQGKREEQQYVSEPQPRRPRFGESMPSIKVSSDHQTSPKQRPNKMVIVNMVKSPQNAPRNPHENSKQSRNKLSTNPFLNASERTSSRQAQNVVKLQQIKNVQEVIQKMNNGDWPIKVSDEEMGARTEVPNTKANRNSYDEPKEKAMHWETLPKNRQSPQDDDRERSHHTTRKRQDNSRKEHRGKEEHSDQSDSGERTTISTDSAFGSDVYHSSRHLAEPQLMLCEDQQHARELEQEATKLLMYFKNHRVLLNYLGIGLTEMLWRRMAALPFHQMELRPVDVPANHRAMEANNRHIEEPKEYRSRELELNEPKITKLRAPSDNEDRRKSLAGKVDRVERTLPAQAKGTRLDEEEEQNSDAET</sequence>
<dbReference type="EMBL" id="UYSL01002606">
    <property type="protein sequence ID" value="VDL65931.1"/>
    <property type="molecule type" value="Genomic_DNA"/>
</dbReference>
<feature type="region of interest" description="Disordered" evidence="1">
    <location>
        <begin position="83"/>
        <end position="167"/>
    </location>
</feature>
<accession>A0A0N4XII9</accession>
<feature type="compositionally biased region" description="Basic and acidic residues" evidence="1">
    <location>
        <begin position="231"/>
        <end position="289"/>
    </location>
</feature>
<name>A0A0N4XII9_NIPBR</name>
<feature type="compositionally biased region" description="Basic and acidic residues" evidence="1">
    <location>
        <begin position="404"/>
        <end position="432"/>
    </location>
</feature>